<evidence type="ECO:0000313" key="1">
    <source>
        <dbReference type="EMBL" id="CAD8553832.1"/>
    </source>
</evidence>
<organism evidence="1">
    <name type="scientific">Calcidiscus leptoporus</name>
    <dbReference type="NCBI Taxonomy" id="127549"/>
    <lineage>
        <taxon>Eukaryota</taxon>
        <taxon>Haptista</taxon>
        <taxon>Haptophyta</taxon>
        <taxon>Prymnesiophyceae</taxon>
        <taxon>Coccolithales</taxon>
        <taxon>Calcidiscaceae</taxon>
        <taxon>Calcidiscus</taxon>
    </lineage>
</organism>
<dbReference type="EMBL" id="HBER01058318">
    <property type="protein sequence ID" value="CAD8553833.1"/>
    <property type="molecule type" value="Transcribed_RNA"/>
</dbReference>
<accession>A0A6U5NNE0</accession>
<reference evidence="1" key="1">
    <citation type="submission" date="2021-01" db="EMBL/GenBank/DDBJ databases">
        <authorList>
            <person name="Corre E."/>
            <person name="Pelletier E."/>
            <person name="Niang G."/>
            <person name="Scheremetjew M."/>
            <person name="Finn R."/>
            <person name="Kale V."/>
            <person name="Holt S."/>
            <person name="Cochrane G."/>
            <person name="Meng A."/>
            <person name="Brown T."/>
            <person name="Cohen L."/>
        </authorList>
    </citation>
    <scope>NUCLEOTIDE SEQUENCE</scope>
    <source>
        <strain evidence="1">RCC1130</strain>
    </source>
</reference>
<dbReference type="Gene3D" id="3.10.105.10">
    <property type="entry name" value="Dipeptide-binding Protein, Domain 3"/>
    <property type="match status" value="1"/>
</dbReference>
<evidence type="ECO:0000313" key="2">
    <source>
        <dbReference type="EMBL" id="CAD8553833.1"/>
    </source>
</evidence>
<name>A0A6U5NNE0_9EUKA</name>
<dbReference type="EMBL" id="HBER01058317">
    <property type="protein sequence ID" value="CAD8553832.1"/>
    <property type="molecule type" value="Transcribed_RNA"/>
</dbReference>
<proteinExistence type="predicted"/>
<protein>
    <submittedName>
        <fullName evidence="1">Uncharacterized protein</fullName>
    </submittedName>
</protein>
<dbReference type="SUPFAM" id="SSF53850">
    <property type="entry name" value="Periplasmic binding protein-like II"/>
    <property type="match status" value="1"/>
</dbReference>
<gene>
    <name evidence="1" type="ORF">CLEP1334_LOCUS29123</name>
    <name evidence="2" type="ORF">CLEP1334_LOCUS29124</name>
</gene>
<dbReference type="AlphaFoldDB" id="A0A6U5NNE0"/>
<sequence>MSTLSPSGFQSLAAREKSQLSTHVADHDLNTRFIGMHSGSPALGTASLRKMAMCVMDRTMLYEGDLSEEMPSETLFDPTLPLMREAAPQLMSIAALCESSTNTPADVNATLRFLYPTGQAHIKAIVYNFIALFSIVGIRVTPMPKSKDEYNAELGKWTGPNGGTGVGYYGDDLTPRNNDTINWVGWDLAYSESWGPGYDALTSLNDIGYNWPAEVWSEAPNYLDSITKKELNAKISGIAKIVGEAERHAAFTEVMTILNDEAIFLPLTAKRNLAVTSNRLAGFHFSGMEFSTGSVVAGLTLAPSAEDAWQTTAREAGWVPCPQKAAAARRRMSAQSSLLFSRDEDD</sequence>